<dbReference type="AlphaFoldDB" id="A0A2B4RS40"/>
<sequence length="119" mass="13920">MSKLKLWWKGRYRDFVTRSRNARILLIYYTNLWRYNSQKALEAFLFGQPQQQASVSFMITKKMRKSLASLGYTEQDIDKMTPREANYKVNCGVQNSIGVSGSENGMKQFQTENQSRGFK</sequence>
<comment type="caution">
    <text evidence="2">The sequence shown here is derived from an EMBL/GenBank/DDBJ whole genome shotgun (WGS) entry which is preliminary data.</text>
</comment>
<feature type="region of interest" description="Disordered" evidence="1">
    <location>
        <begin position="98"/>
        <end position="119"/>
    </location>
</feature>
<evidence type="ECO:0000313" key="3">
    <source>
        <dbReference type="Proteomes" id="UP000225706"/>
    </source>
</evidence>
<evidence type="ECO:0000313" key="2">
    <source>
        <dbReference type="EMBL" id="PFX19603.1"/>
    </source>
</evidence>
<dbReference type="EMBL" id="LSMT01000352">
    <property type="protein sequence ID" value="PFX19603.1"/>
    <property type="molecule type" value="Genomic_DNA"/>
</dbReference>
<accession>A0A2B4RS40</accession>
<dbReference type="OrthoDB" id="5953035at2759"/>
<evidence type="ECO:0000256" key="1">
    <source>
        <dbReference type="SAM" id="MobiDB-lite"/>
    </source>
</evidence>
<keyword evidence="3" id="KW-1185">Reference proteome</keyword>
<gene>
    <name evidence="2" type="ORF">AWC38_SpisGene15980</name>
</gene>
<name>A0A2B4RS40_STYPI</name>
<dbReference type="Proteomes" id="UP000225706">
    <property type="component" value="Unassembled WGS sequence"/>
</dbReference>
<protein>
    <submittedName>
        <fullName evidence="2">Uncharacterized protein</fullName>
    </submittedName>
</protein>
<proteinExistence type="predicted"/>
<organism evidence="2 3">
    <name type="scientific">Stylophora pistillata</name>
    <name type="common">Smooth cauliflower coral</name>
    <dbReference type="NCBI Taxonomy" id="50429"/>
    <lineage>
        <taxon>Eukaryota</taxon>
        <taxon>Metazoa</taxon>
        <taxon>Cnidaria</taxon>
        <taxon>Anthozoa</taxon>
        <taxon>Hexacorallia</taxon>
        <taxon>Scleractinia</taxon>
        <taxon>Astrocoeniina</taxon>
        <taxon>Pocilloporidae</taxon>
        <taxon>Stylophora</taxon>
    </lineage>
</organism>
<reference evidence="3" key="1">
    <citation type="journal article" date="2017" name="bioRxiv">
        <title>Comparative analysis of the genomes of Stylophora pistillata and Acropora digitifera provides evidence for extensive differences between species of corals.</title>
        <authorList>
            <person name="Voolstra C.R."/>
            <person name="Li Y."/>
            <person name="Liew Y.J."/>
            <person name="Baumgarten S."/>
            <person name="Zoccola D."/>
            <person name="Flot J.-F."/>
            <person name="Tambutte S."/>
            <person name="Allemand D."/>
            <person name="Aranda M."/>
        </authorList>
    </citation>
    <scope>NUCLEOTIDE SEQUENCE [LARGE SCALE GENOMIC DNA]</scope>
</reference>